<keyword evidence="4" id="KW-0732">Signal</keyword>
<evidence type="ECO:0000256" key="1">
    <source>
        <dbReference type="ARBA" id="ARBA00022531"/>
    </source>
</evidence>
<evidence type="ECO:0000256" key="3">
    <source>
        <dbReference type="SAM" id="MobiDB-lite"/>
    </source>
</evidence>
<name>A0A4R7NU39_9GAMM</name>
<sequence>MTDTMRRGIQVLACGAVFAFGSLVIAQDEPATTDAAAAAAPAAAEGAASEPLEAAPAEDAGEEAAEAPAVPVKARPSEMAPLAASSLLLGVSNSGKHLIAVGDRGNIVASNDGVHWAQVEVPVRATLTGVEFVDENNGWAVGHDAVILHTADGGRTWKLQNFQPELEKPFLDVLFTDASHGMAIGAYGLFMTTSDGGASWAELSAAPIREEELHLNAITRLGNGQYFVVGETGMMGVSADGATWERLTAPYEGSLYGAVPRGDKGAVIFGLRGNVYTSDDVRAGNWTKINVGTVASFFGGALLPSGDIAMVGLAGEIAILTKSGQVKNTKVQAMAGVTGSGTLSGAIPWQGGVLAVGELGVSRVGL</sequence>
<dbReference type="RefSeq" id="WP_133883657.1">
    <property type="nucleotide sequence ID" value="NZ_MWIN01000003.1"/>
</dbReference>
<dbReference type="Pfam" id="PF14870">
    <property type="entry name" value="PSII_BNR"/>
    <property type="match status" value="2"/>
</dbReference>
<organism evidence="6 7">
    <name type="scientific">Panacagrimonas perspica</name>
    <dbReference type="NCBI Taxonomy" id="381431"/>
    <lineage>
        <taxon>Bacteria</taxon>
        <taxon>Pseudomonadati</taxon>
        <taxon>Pseudomonadota</taxon>
        <taxon>Gammaproteobacteria</taxon>
        <taxon>Nevskiales</taxon>
        <taxon>Nevskiaceae</taxon>
        <taxon>Panacagrimonas</taxon>
    </lineage>
</organism>
<proteinExistence type="predicted"/>
<evidence type="ECO:0000313" key="7">
    <source>
        <dbReference type="Proteomes" id="UP000295341"/>
    </source>
</evidence>
<feature type="signal peptide" evidence="4">
    <location>
        <begin position="1"/>
        <end position="26"/>
    </location>
</feature>
<dbReference type="PANTHER" id="PTHR47199">
    <property type="entry name" value="PHOTOSYSTEM II STABILITY/ASSEMBLY FACTOR HCF136, CHLOROPLASTIC"/>
    <property type="match status" value="1"/>
</dbReference>
<evidence type="ECO:0000256" key="4">
    <source>
        <dbReference type="SAM" id="SignalP"/>
    </source>
</evidence>
<feature type="domain" description="Photosynthesis system II assembly factor Ycf48/Hcf136-like" evidence="5">
    <location>
        <begin position="113"/>
        <end position="163"/>
    </location>
</feature>
<dbReference type="GO" id="GO:0009523">
    <property type="term" value="C:photosystem II"/>
    <property type="evidence" value="ECO:0007669"/>
    <property type="project" value="UniProtKB-KW"/>
</dbReference>
<dbReference type="GO" id="GO:0015979">
    <property type="term" value="P:photosynthesis"/>
    <property type="evidence" value="ECO:0007669"/>
    <property type="project" value="UniProtKB-KW"/>
</dbReference>
<evidence type="ECO:0000256" key="2">
    <source>
        <dbReference type="ARBA" id="ARBA00023276"/>
    </source>
</evidence>
<feature type="domain" description="Photosynthesis system II assembly factor Ycf48/Hcf136-like" evidence="5">
    <location>
        <begin position="164"/>
        <end position="307"/>
    </location>
</feature>
<protein>
    <submittedName>
        <fullName evidence="6">Photosystem II stability/assembly factor-like uncharacterized protein</fullName>
    </submittedName>
</protein>
<reference evidence="6 7" key="1">
    <citation type="submission" date="2019-03" db="EMBL/GenBank/DDBJ databases">
        <title>Genomic Encyclopedia of Type Strains, Phase IV (KMG-IV): sequencing the most valuable type-strain genomes for metagenomic binning, comparative biology and taxonomic classification.</title>
        <authorList>
            <person name="Goeker M."/>
        </authorList>
    </citation>
    <scope>NUCLEOTIDE SEQUENCE [LARGE SCALE GENOMIC DNA]</scope>
    <source>
        <strain evidence="6 7">DSM 26377</strain>
    </source>
</reference>
<gene>
    <name evidence="6" type="ORF">DFR24_4504</name>
</gene>
<dbReference type="OrthoDB" id="9813892at2"/>
<dbReference type="InterPro" id="IPR028203">
    <property type="entry name" value="PSII_CF48-like_dom"/>
</dbReference>
<keyword evidence="7" id="KW-1185">Reference proteome</keyword>
<feature type="chain" id="PRO_5020730486" evidence="4">
    <location>
        <begin position="27"/>
        <end position="366"/>
    </location>
</feature>
<accession>A0A4R7NU39</accession>
<dbReference type="SUPFAM" id="SSF110296">
    <property type="entry name" value="Oligoxyloglucan reducing end-specific cellobiohydrolase"/>
    <property type="match status" value="1"/>
</dbReference>
<dbReference type="AlphaFoldDB" id="A0A4R7NU39"/>
<keyword evidence="1" id="KW-0602">Photosynthesis</keyword>
<dbReference type="PANTHER" id="PTHR47199:SF2">
    <property type="entry name" value="PHOTOSYSTEM II STABILITY_ASSEMBLY FACTOR HCF136, CHLOROPLASTIC"/>
    <property type="match status" value="1"/>
</dbReference>
<dbReference type="Proteomes" id="UP000295341">
    <property type="component" value="Unassembled WGS sequence"/>
</dbReference>
<evidence type="ECO:0000313" key="6">
    <source>
        <dbReference type="EMBL" id="TDU24239.1"/>
    </source>
</evidence>
<feature type="region of interest" description="Disordered" evidence="3">
    <location>
        <begin position="36"/>
        <end position="67"/>
    </location>
</feature>
<feature type="compositionally biased region" description="Low complexity" evidence="3">
    <location>
        <begin position="36"/>
        <end position="58"/>
    </location>
</feature>
<evidence type="ECO:0000259" key="5">
    <source>
        <dbReference type="Pfam" id="PF14870"/>
    </source>
</evidence>
<dbReference type="InterPro" id="IPR015943">
    <property type="entry name" value="WD40/YVTN_repeat-like_dom_sf"/>
</dbReference>
<dbReference type="Gene3D" id="2.130.10.10">
    <property type="entry name" value="YVTN repeat-like/Quinoprotein amine dehydrogenase"/>
    <property type="match status" value="1"/>
</dbReference>
<comment type="caution">
    <text evidence="6">The sequence shown here is derived from an EMBL/GenBank/DDBJ whole genome shotgun (WGS) entry which is preliminary data.</text>
</comment>
<dbReference type="EMBL" id="SOBT01000012">
    <property type="protein sequence ID" value="TDU24239.1"/>
    <property type="molecule type" value="Genomic_DNA"/>
</dbReference>
<keyword evidence="2" id="KW-0604">Photosystem II</keyword>